<dbReference type="FunFam" id="3.40.1440.10:FF:000006">
    <property type="entry name" value="Structure-specific endonuclease subunit SLX1"/>
    <property type="match status" value="1"/>
</dbReference>
<evidence type="ECO:0000256" key="5">
    <source>
        <dbReference type="ARBA" id="ARBA00023172"/>
    </source>
</evidence>
<comment type="caution">
    <text evidence="8">Lacks conserved residue(s) required for the propagation of feature annotation.</text>
</comment>
<evidence type="ECO:0000256" key="4">
    <source>
        <dbReference type="ARBA" id="ARBA00022801"/>
    </source>
</evidence>
<dbReference type="InterPro" id="IPR036280">
    <property type="entry name" value="Multihaem_cyt_sf"/>
</dbReference>
<dbReference type="Gene3D" id="3.40.1440.10">
    <property type="entry name" value="GIY-YIG endonuclease"/>
    <property type="match status" value="1"/>
</dbReference>
<dbReference type="InterPro" id="IPR050381">
    <property type="entry name" value="SLX1_endonuclease"/>
</dbReference>
<dbReference type="PROSITE" id="PS50164">
    <property type="entry name" value="GIY_YIG"/>
    <property type="match status" value="1"/>
</dbReference>
<dbReference type="HAMAP" id="MF_03100">
    <property type="entry name" value="Endonuc_su_Slx1"/>
    <property type="match status" value="1"/>
</dbReference>
<keyword evidence="1 8" id="KW-0540">Nuclease</keyword>
<evidence type="ECO:0000259" key="10">
    <source>
        <dbReference type="PROSITE" id="PS50164"/>
    </source>
</evidence>
<dbReference type="CDD" id="cd10455">
    <property type="entry name" value="GIY-YIG_SLX1"/>
    <property type="match status" value="1"/>
</dbReference>
<keyword evidence="12" id="KW-1185">Reference proteome</keyword>
<keyword evidence="6 8" id="KW-0234">DNA repair</keyword>
<keyword evidence="3 8" id="KW-0227">DNA damage</keyword>
<dbReference type="InterPro" id="IPR013083">
    <property type="entry name" value="Znf_RING/FYVE/PHD"/>
</dbReference>
<organism evidence="11 12">
    <name type="scientific">Trametes coccinea (strain BRFM310)</name>
    <name type="common">Pycnoporus coccineus</name>
    <dbReference type="NCBI Taxonomy" id="1353009"/>
    <lineage>
        <taxon>Eukaryota</taxon>
        <taxon>Fungi</taxon>
        <taxon>Dikarya</taxon>
        <taxon>Basidiomycota</taxon>
        <taxon>Agaricomycotina</taxon>
        <taxon>Agaricomycetes</taxon>
        <taxon>Polyporales</taxon>
        <taxon>Polyporaceae</taxon>
        <taxon>Trametes</taxon>
    </lineage>
</organism>
<comment type="subunit">
    <text evidence="8">Forms a heterodimer with SLX4.</text>
</comment>
<comment type="similarity">
    <text evidence="8">Belongs to the SLX1 family.</text>
</comment>
<dbReference type="GO" id="GO:0017108">
    <property type="term" value="F:5'-flap endonuclease activity"/>
    <property type="evidence" value="ECO:0007669"/>
    <property type="project" value="InterPro"/>
</dbReference>
<keyword evidence="2 8" id="KW-0255">Endonuclease</keyword>
<keyword evidence="4 8" id="KW-0378">Hydrolase</keyword>
<dbReference type="GO" id="GO:0008821">
    <property type="term" value="F:crossover junction DNA endonuclease activity"/>
    <property type="evidence" value="ECO:0007669"/>
    <property type="project" value="TreeGrafter"/>
</dbReference>
<protein>
    <recommendedName>
        <fullName evidence="10">GIY-YIG domain-containing protein</fullName>
    </recommendedName>
</protein>
<sequence>MTRPTRSSLADHCFPAFYACYLLKSVRTPRATATYIGSTPSPPRRIRQHNGEISQGAWKTKHNRPWVMQMIVHGFPSKLAALQFEWAWQHPHISRHLRDNDGNAVFTGGGRFKYLNANVKVARSMVSSHPYNTWPLSVTIFTEEAEKAWLNSNKDAAMPPLPPGLKVMTELEGVDGKSGNAGTGRSGPIDVMDTKFTSDHLQKASAVFLSKQRLECSICHEEIVENDDPLTVALCPSNACHAMSHLRCLSRHFLSSQASTSSDIIPRGGTCTSCHSYVLWGDVIRGCYRRHKGGVVPENEPEEPEDREGDLDDGPASDDSNPEEGQPAAKRSKRPRSKNSPKRRVPSASRVAPYSTSSQHTLPNRRENTALNVISSCGEEDSDDDLPWARNPVRQQLLPQPHRGAPHSEAYLRPGNYLDPTMNEHSHPLAPHASHTIFEDRDRNSMPSTAVAAGRTRHRSNPSQILKDGISQGHRTMAQTKADSSALAGGTAQLAHKASRAETVRSTPQPFPELPSLSQPPRLVSGLGKRAGPCNNEVVEISD</sequence>
<feature type="region of interest" description="Disordered" evidence="9">
    <location>
        <begin position="294"/>
        <end position="367"/>
    </location>
</feature>
<proteinExistence type="inferred from homology"/>
<keyword evidence="7 8" id="KW-0539">Nucleus</keyword>
<accession>A0A1Y2IIN5</accession>
<dbReference type="GO" id="GO:0000724">
    <property type="term" value="P:double-strand break repair via homologous recombination"/>
    <property type="evidence" value="ECO:0007669"/>
    <property type="project" value="TreeGrafter"/>
</dbReference>
<dbReference type="InterPro" id="IPR035901">
    <property type="entry name" value="GIY-YIG_endonuc_sf"/>
</dbReference>
<comment type="subcellular location">
    <subcellularLocation>
        <location evidence="8">Nucleus</location>
    </subcellularLocation>
</comment>
<evidence type="ECO:0000256" key="1">
    <source>
        <dbReference type="ARBA" id="ARBA00022722"/>
    </source>
</evidence>
<dbReference type="PANTHER" id="PTHR20208">
    <property type="entry name" value="STRUCTURE-SPECIFIC ENDONUCLEASE SUBUNIT SLX1"/>
    <property type="match status" value="1"/>
</dbReference>
<dbReference type="AlphaFoldDB" id="A0A1Y2IIN5"/>
<evidence type="ECO:0000313" key="12">
    <source>
        <dbReference type="Proteomes" id="UP000193067"/>
    </source>
</evidence>
<dbReference type="Proteomes" id="UP000193067">
    <property type="component" value="Unassembled WGS sequence"/>
</dbReference>
<comment type="cofactor">
    <cofactor evidence="8">
        <name>a divalent metal cation</name>
        <dbReference type="ChEBI" id="CHEBI:60240"/>
    </cofactor>
</comment>
<reference evidence="11 12" key="1">
    <citation type="journal article" date="2015" name="Biotechnol. Biofuels">
        <title>Enhanced degradation of softwood versus hardwood by the white-rot fungus Pycnoporus coccineus.</title>
        <authorList>
            <person name="Couturier M."/>
            <person name="Navarro D."/>
            <person name="Chevret D."/>
            <person name="Henrissat B."/>
            <person name="Piumi F."/>
            <person name="Ruiz-Duenas F.J."/>
            <person name="Martinez A.T."/>
            <person name="Grigoriev I.V."/>
            <person name="Riley R."/>
            <person name="Lipzen A."/>
            <person name="Berrin J.G."/>
            <person name="Master E.R."/>
            <person name="Rosso M.N."/>
        </authorList>
    </citation>
    <scope>NUCLEOTIDE SEQUENCE [LARGE SCALE GENOMIC DNA]</scope>
    <source>
        <strain evidence="11 12">BRFM310</strain>
    </source>
</reference>
<dbReference type="EMBL" id="KZ084114">
    <property type="protein sequence ID" value="OSD01036.1"/>
    <property type="molecule type" value="Genomic_DNA"/>
</dbReference>
<gene>
    <name evidence="11" type="ORF">PYCCODRAFT_1392606</name>
</gene>
<comment type="function">
    <text evidence="8">Catalytic subunit of the SLX1-SLX4 structure-specific endonuclease that resolves DNA secondary structures generated during DNA repair and recombination. Has endonuclease activity towards branched DNA substrates, introducing single-strand cuts in duplex DNA close to junctions with ss-DNA.</text>
</comment>
<dbReference type="InterPro" id="IPR000305">
    <property type="entry name" value="GIY-YIG_endonuc"/>
</dbReference>
<dbReference type="OrthoDB" id="24645at2759"/>
<evidence type="ECO:0000313" key="11">
    <source>
        <dbReference type="EMBL" id="OSD01036.1"/>
    </source>
</evidence>
<feature type="compositionally biased region" description="Basic residues" evidence="9">
    <location>
        <begin position="330"/>
        <end position="345"/>
    </location>
</feature>
<evidence type="ECO:0000256" key="6">
    <source>
        <dbReference type="ARBA" id="ARBA00023204"/>
    </source>
</evidence>
<dbReference type="Pfam" id="PF01541">
    <property type="entry name" value="GIY-YIG"/>
    <property type="match status" value="1"/>
</dbReference>
<evidence type="ECO:0000256" key="2">
    <source>
        <dbReference type="ARBA" id="ARBA00022759"/>
    </source>
</evidence>
<dbReference type="STRING" id="1353009.A0A1Y2IIN5"/>
<keyword evidence="5 8" id="KW-0233">DNA recombination</keyword>
<dbReference type="Pfam" id="PF21202">
    <property type="entry name" value="SLX1_C"/>
    <property type="match status" value="1"/>
</dbReference>
<dbReference type="InterPro" id="IPR027520">
    <property type="entry name" value="Slx1"/>
</dbReference>
<evidence type="ECO:0000256" key="3">
    <source>
        <dbReference type="ARBA" id="ARBA00022763"/>
    </source>
</evidence>
<dbReference type="Gene3D" id="3.30.40.10">
    <property type="entry name" value="Zinc/RING finger domain, C3HC4 (zinc finger)"/>
    <property type="match status" value="1"/>
</dbReference>
<dbReference type="SUPFAM" id="SSF48695">
    <property type="entry name" value="Multiheme cytochromes"/>
    <property type="match status" value="1"/>
</dbReference>
<feature type="region of interest" description="Disordered" evidence="9">
    <location>
        <begin position="479"/>
        <end position="530"/>
    </location>
</feature>
<evidence type="ECO:0000256" key="8">
    <source>
        <dbReference type="HAMAP-Rule" id="MF_03100"/>
    </source>
</evidence>
<feature type="compositionally biased region" description="Acidic residues" evidence="9">
    <location>
        <begin position="299"/>
        <end position="322"/>
    </location>
</feature>
<dbReference type="InterPro" id="IPR048749">
    <property type="entry name" value="SLX1_C"/>
</dbReference>
<feature type="region of interest" description="Disordered" evidence="9">
    <location>
        <begin position="436"/>
        <end position="462"/>
    </location>
</feature>
<feature type="domain" description="GIY-YIG" evidence="10">
    <location>
        <begin position="16"/>
        <end position="98"/>
    </location>
</feature>
<dbReference type="PANTHER" id="PTHR20208:SF10">
    <property type="entry name" value="STRUCTURE-SPECIFIC ENDONUCLEASE SUBUNIT SLX1"/>
    <property type="match status" value="1"/>
</dbReference>
<evidence type="ECO:0000256" key="9">
    <source>
        <dbReference type="SAM" id="MobiDB-lite"/>
    </source>
</evidence>
<evidence type="ECO:0000256" key="7">
    <source>
        <dbReference type="ARBA" id="ARBA00023242"/>
    </source>
</evidence>
<dbReference type="GO" id="GO:0033557">
    <property type="term" value="C:Slx1-Slx4 complex"/>
    <property type="evidence" value="ECO:0007669"/>
    <property type="project" value="UniProtKB-UniRule"/>
</dbReference>
<name>A0A1Y2IIN5_TRAC3</name>